<feature type="transmembrane region" description="Helical" evidence="1">
    <location>
        <begin position="20"/>
        <end position="38"/>
    </location>
</feature>
<dbReference type="Proteomes" id="UP001321047">
    <property type="component" value="Unassembled WGS sequence"/>
</dbReference>
<sequence>MAEESRFSIGQKIQISLSSLAVLVLILLYTGSVLLNGFNYTHTIILENPVVILFFVLTPLAIGPVYYKAQTLTEKALRQLTWTGLVFVAISIPTWIYFQFHPPETGWDRITERLSYIFMSATIFSWITAYIINQNTTEQEN</sequence>
<dbReference type="EMBL" id="JAOPJZ010000017">
    <property type="protein sequence ID" value="MCU4753425.1"/>
    <property type="molecule type" value="Genomic_DNA"/>
</dbReference>
<name>A0AAP2ZAY7_9EURY</name>
<organism evidence="2 3">
    <name type="scientific">Natronosalvus hydrolyticus</name>
    <dbReference type="NCBI Taxonomy" id="2979988"/>
    <lineage>
        <taxon>Archaea</taxon>
        <taxon>Methanobacteriati</taxon>
        <taxon>Methanobacteriota</taxon>
        <taxon>Stenosarchaea group</taxon>
        <taxon>Halobacteria</taxon>
        <taxon>Halobacteriales</taxon>
        <taxon>Natrialbaceae</taxon>
        <taxon>Natronosalvus</taxon>
    </lineage>
</organism>
<evidence type="ECO:0000313" key="2">
    <source>
        <dbReference type="EMBL" id="MCU4753425.1"/>
    </source>
</evidence>
<dbReference type="RefSeq" id="WP_342809742.1">
    <property type="nucleotide sequence ID" value="NZ_JAOPJZ010000017.1"/>
</dbReference>
<evidence type="ECO:0000313" key="3">
    <source>
        <dbReference type="Proteomes" id="UP001321047"/>
    </source>
</evidence>
<gene>
    <name evidence="2" type="ORF">OB919_15785</name>
</gene>
<dbReference type="AlphaFoldDB" id="A0AAP2ZAY7"/>
<comment type="caution">
    <text evidence="2">The sequence shown here is derived from an EMBL/GenBank/DDBJ whole genome shotgun (WGS) entry which is preliminary data.</text>
</comment>
<proteinExistence type="predicted"/>
<keyword evidence="1" id="KW-0472">Membrane</keyword>
<feature type="transmembrane region" description="Helical" evidence="1">
    <location>
        <begin position="79"/>
        <end position="98"/>
    </location>
</feature>
<reference evidence="2 3" key="1">
    <citation type="submission" date="2022-09" db="EMBL/GenBank/DDBJ databases">
        <title>Enrichment on poylsaccharides allowed isolation of novel metabolic and taxonomic groups of Haloarchaea.</title>
        <authorList>
            <person name="Sorokin D.Y."/>
            <person name="Elcheninov A.G."/>
            <person name="Khizhniak T.V."/>
            <person name="Kolganova T.V."/>
            <person name="Kublanov I.V."/>
        </authorList>
    </citation>
    <scope>NUCLEOTIDE SEQUENCE [LARGE SCALE GENOMIC DNA]</scope>
    <source>
        <strain evidence="2 3">AArc-curdl1</strain>
    </source>
</reference>
<feature type="transmembrane region" description="Helical" evidence="1">
    <location>
        <begin position="50"/>
        <end position="67"/>
    </location>
</feature>
<feature type="transmembrane region" description="Helical" evidence="1">
    <location>
        <begin position="114"/>
        <end position="132"/>
    </location>
</feature>
<evidence type="ECO:0000256" key="1">
    <source>
        <dbReference type="SAM" id="Phobius"/>
    </source>
</evidence>
<keyword evidence="3" id="KW-1185">Reference proteome</keyword>
<protein>
    <submittedName>
        <fullName evidence="2">Uncharacterized protein</fullName>
    </submittedName>
</protein>
<accession>A0AAP2ZAY7</accession>
<keyword evidence="1" id="KW-0812">Transmembrane</keyword>
<keyword evidence="1" id="KW-1133">Transmembrane helix</keyword>